<comment type="subcellular location">
    <subcellularLocation>
        <location evidence="1">Membrane</location>
        <topology evidence="1">Multi-pass membrane protein</topology>
    </subcellularLocation>
</comment>
<dbReference type="Pfam" id="PF00892">
    <property type="entry name" value="EamA"/>
    <property type="match status" value="2"/>
</dbReference>
<evidence type="ECO:0000256" key="1">
    <source>
        <dbReference type="ARBA" id="ARBA00004141"/>
    </source>
</evidence>
<dbReference type="GO" id="GO:0016020">
    <property type="term" value="C:membrane"/>
    <property type="evidence" value="ECO:0007669"/>
    <property type="project" value="UniProtKB-SubCell"/>
</dbReference>
<evidence type="ECO:0000313" key="8">
    <source>
        <dbReference type="EMBL" id="SMX37402.1"/>
    </source>
</evidence>
<dbReference type="InterPro" id="IPR000620">
    <property type="entry name" value="EamA_dom"/>
</dbReference>
<dbReference type="PANTHER" id="PTHR22911">
    <property type="entry name" value="ACYL-MALONYL CONDENSING ENZYME-RELATED"/>
    <property type="match status" value="1"/>
</dbReference>
<feature type="transmembrane region" description="Helical" evidence="6">
    <location>
        <begin position="38"/>
        <end position="59"/>
    </location>
</feature>
<feature type="transmembrane region" description="Helical" evidence="6">
    <location>
        <begin position="177"/>
        <end position="198"/>
    </location>
</feature>
<reference evidence="9" key="1">
    <citation type="submission" date="2017-05" db="EMBL/GenBank/DDBJ databases">
        <authorList>
            <person name="Rodrigo-Torres L."/>
            <person name="Arahal R. D."/>
            <person name="Lucena T."/>
        </authorList>
    </citation>
    <scope>NUCLEOTIDE SEQUENCE [LARGE SCALE GENOMIC DNA]</scope>
    <source>
        <strain evidence="9">CECT 8868</strain>
    </source>
</reference>
<dbReference type="RefSeq" id="WP_245848102.1">
    <property type="nucleotide sequence ID" value="NZ_FXYD01000002.1"/>
</dbReference>
<keyword evidence="9" id="KW-1185">Reference proteome</keyword>
<evidence type="ECO:0000256" key="6">
    <source>
        <dbReference type="SAM" id="Phobius"/>
    </source>
</evidence>
<dbReference type="AlphaFoldDB" id="A0A238K5M5"/>
<comment type="similarity">
    <text evidence="2">Belongs to the drug/metabolite transporter (DMT) superfamily. 10 TMS drug/metabolite exporter (DME) (TC 2.A.7.3) family.</text>
</comment>
<feature type="transmembrane region" description="Helical" evidence="6">
    <location>
        <begin position="95"/>
        <end position="115"/>
    </location>
</feature>
<evidence type="ECO:0000313" key="9">
    <source>
        <dbReference type="Proteomes" id="UP000203464"/>
    </source>
</evidence>
<feature type="transmembrane region" description="Helical" evidence="6">
    <location>
        <begin position="204"/>
        <end position="224"/>
    </location>
</feature>
<dbReference type="SUPFAM" id="SSF103481">
    <property type="entry name" value="Multidrug resistance efflux transporter EmrE"/>
    <property type="match status" value="2"/>
</dbReference>
<feature type="transmembrane region" description="Helical" evidence="6">
    <location>
        <begin position="71"/>
        <end position="89"/>
    </location>
</feature>
<dbReference type="InterPro" id="IPR037185">
    <property type="entry name" value="EmrE-like"/>
</dbReference>
<feature type="transmembrane region" description="Helical" evidence="6">
    <location>
        <begin position="122"/>
        <end position="139"/>
    </location>
</feature>
<evidence type="ECO:0000259" key="7">
    <source>
        <dbReference type="Pfam" id="PF00892"/>
    </source>
</evidence>
<evidence type="ECO:0000256" key="4">
    <source>
        <dbReference type="ARBA" id="ARBA00022989"/>
    </source>
</evidence>
<organism evidence="8 9">
    <name type="scientific">Octadecabacter ascidiaceicola</name>
    <dbReference type="NCBI Taxonomy" id="1655543"/>
    <lineage>
        <taxon>Bacteria</taxon>
        <taxon>Pseudomonadati</taxon>
        <taxon>Pseudomonadota</taxon>
        <taxon>Alphaproteobacteria</taxon>
        <taxon>Rhodobacterales</taxon>
        <taxon>Roseobacteraceae</taxon>
        <taxon>Octadecabacter</taxon>
    </lineage>
</organism>
<feature type="transmembrane region" description="Helical" evidence="6">
    <location>
        <begin position="236"/>
        <end position="255"/>
    </location>
</feature>
<keyword evidence="3 6" id="KW-0812">Transmembrane</keyword>
<sequence length="283" mass="30100">MQPVALWRVGLVMLTSMTLIVGGDVAAKVLTQDGFSPLFIAWTRFALACVVLLPFCGLTRTDAPALRDPRVLLRALLITGGISCILTALRTEPVANVFGAFFVGPIVAFALSALLLKERITLTRSFLLGLSFLGVLLVVKPGFGVSIGMGFAVLAGVLHGSYVVSTRWIAPFYRPRLLLFSQLFLGAIVLAPFGLTALPDSVSWAALGLIFVSAFGSALGNLMLVSLSKTTPSNVIAPLIYTQLIPATLLGFLVFSDWPDWASFIGLAIIFTTGVASLALSRR</sequence>
<keyword evidence="4 6" id="KW-1133">Transmembrane helix</keyword>
<feature type="transmembrane region" description="Helical" evidence="6">
    <location>
        <begin position="145"/>
        <end position="165"/>
    </location>
</feature>
<feature type="domain" description="EamA" evidence="7">
    <location>
        <begin position="147"/>
        <end position="272"/>
    </location>
</feature>
<dbReference type="PANTHER" id="PTHR22911:SF6">
    <property type="entry name" value="SOLUTE CARRIER FAMILY 35 MEMBER G1"/>
    <property type="match status" value="1"/>
</dbReference>
<name>A0A238K5M5_9RHOB</name>
<evidence type="ECO:0000256" key="2">
    <source>
        <dbReference type="ARBA" id="ARBA00009853"/>
    </source>
</evidence>
<accession>A0A238K5M5</accession>
<gene>
    <name evidence="8" type="ORF">OCA8868_01432</name>
</gene>
<dbReference type="EMBL" id="FXYD01000002">
    <property type="protein sequence ID" value="SMX37402.1"/>
    <property type="molecule type" value="Genomic_DNA"/>
</dbReference>
<dbReference type="Proteomes" id="UP000203464">
    <property type="component" value="Unassembled WGS sequence"/>
</dbReference>
<evidence type="ECO:0000256" key="3">
    <source>
        <dbReference type="ARBA" id="ARBA00022692"/>
    </source>
</evidence>
<protein>
    <submittedName>
        <fullName evidence="8">EamA-like transporter family protein</fullName>
    </submittedName>
</protein>
<feature type="transmembrane region" description="Helical" evidence="6">
    <location>
        <begin position="261"/>
        <end position="280"/>
    </location>
</feature>
<keyword evidence="5 6" id="KW-0472">Membrane</keyword>
<proteinExistence type="inferred from homology"/>
<evidence type="ECO:0000256" key="5">
    <source>
        <dbReference type="ARBA" id="ARBA00023136"/>
    </source>
</evidence>
<feature type="domain" description="EamA" evidence="7">
    <location>
        <begin position="11"/>
        <end position="139"/>
    </location>
</feature>